<dbReference type="PANTHER" id="PTHR21301">
    <property type="entry name" value="REVERSE TRANSCRIPTASE"/>
    <property type="match status" value="1"/>
</dbReference>
<dbReference type="PROSITE" id="PS50878">
    <property type="entry name" value="RT_POL"/>
    <property type="match status" value="1"/>
</dbReference>
<dbReference type="Proteomes" id="UP001295444">
    <property type="component" value="Chromosome 06"/>
</dbReference>
<sequence length="278" mass="32293">MSHEENFIVLITSPSIKALKQYQADRVMKDVCELLILINLGHKAFWLAEDHEKLRTQESAVTRYVKTLKYEIFQRIQDFLNKIKDCKLADSQYIFATADVKNLYTVIPHTKGIEAMRTLLSKSEVYEGPPVEFLLEGLFLTLSNNYFRFEKNFYIQETGTAMGSAIAPTYANSFMFAYENTHILCKYQEQLTSYHRFVDDIFILWKGTIEELETMVVELNNLDSPIRLTLTHNTEKIQFLDVEATVSLRSHDMTSSRTLGRNFRRRSQGHVGVMGFTR</sequence>
<dbReference type="PANTHER" id="PTHR21301:SF12">
    <property type="match status" value="1"/>
</dbReference>
<dbReference type="AlphaFoldDB" id="A0AAD1WES6"/>
<dbReference type="EMBL" id="OW240917">
    <property type="protein sequence ID" value="CAH2301995.1"/>
    <property type="molecule type" value="Genomic_DNA"/>
</dbReference>
<evidence type="ECO:0000313" key="3">
    <source>
        <dbReference type="Proteomes" id="UP001295444"/>
    </source>
</evidence>
<name>A0AAD1WES6_PELCU</name>
<evidence type="ECO:0000313" key="2">
    <source>
        <dbReference type="EMBL" id="CAH2301995.1"/>
    </source>
</evidence>
<keyword evidence="3" id="KW-1185">Reference proteome</keyword>
<reference evidence="2" key="1">
    <citation type="submission" date="2022-03" db="EMBL/GenBank/DDBJ databases">
        <authorList>
            <person name="Alioto T."/>
            <person name="Alioto T."/>
            <person name="Gomez Garrido J."/>
        </authorList>
    </citation>
    <scope>NUCLEOTIDE SEQUENCE</scope>
</reference>
<organism evidence="2 3">
    <name type="scientific">Pelobates cultripes</name>
    <name type="common">Western spadefoot toad</name>
    <dbReference type="NCBI Taxonomy" id="61616"/>
    <lineage>
        <taxon>Eukaryota</taxon>
        <taxon>Metazoa</taxon>
        <taxon>Chordata</taxon>
        <taxon>Craniata</taxon>
        <taxon>Vertebrata</taxon>
        <taxon>Euteleostomi</taxon>
        <taxon>Amphibia</taxon>
        <taxon>Batrachia</taxon>
        <taxon>Anura</taxon>
        <taxon>Pelobatoidea</taxon>
        <taxon>Pelobatidae</taxon>
        <taxon>Pelobates</taxon>
    </lineage>
</organism>
<dbReference type="Pfam" id="PF00078">
    <property type="entry name" value="RVT_1"/>
    <property type="match status" value="1"/>
</dbReference>
<protein>
    <recommendedName>
        <fullName evidence="1">Reverse transcriptase domain-containing protein</fullName>
    </recommendedName>
</protein>
<dbReference type="InterPro" id="IPR000477">
    <property type="entry name" value="RT_dom"/>
</dbReference>
<evidence type="ECO:0000259" key="1">
    <source>
        <dbReference type="PROSITE" id="PS50878"/>
    </source>
</evidence>
<proteinExistence type="predicted"/>
<gene>
    <name evidence="2" type="ORF">PECUL_23A018683</name>
</gene>
<feature type="domain" description="Reverse transcriptase" evidence="1">
    <location>
        <begin position="1"/>
        <end position="278"/>
    </location>
</feature>
<accession>A0AAD1WES6</accession>